<dbReference type="PANTHER" id="PTHR11803:SF58">
    <property type="entry name" value="PROTEIN HMF1-RELATED"/>
    <property type="match status" value="1"/>
</dbReference>
<dbReference type="AlphaFoldDB" id="A0A4R4EI36"/>
<dbReference type="GO" id="GO:0005829">
    <property type="term" value="C:cytosol"/>
    <property type="evidence" value="ECO:0007669"/>
    <property type="project" value="TreeGrafter"/>
</dbReference>
<dbReference type="Proteomes" id="UP000295418">
    <property type="component" value="Unassembled WGS sequence"/>
</dbReference>
<dbReference type="InterPro" id="IPR006175">
    <property type="entry name" value="YjgF/YER057c/UK114"/>
</dbReference>
<comment type="similarity">
    <text evidence="1">Belongs to the RutC family.</text>
</comment>
<dbReference type="GO" id="GO:0019239">
    <property type="term" value="F:deaminase activity"/>
    <property type="evidence" value="ECO:0007669"/>
    <property type="project" value="TreeGrafter"/>
</dbReference>
<dbReference type="RefSeq" id="WP_132417015.1">
    <property type="nucleotide sequence ID" value="NZ_SKFG01000003.1"/>
</dbReference>
<dbReference type="OrthoDB" id="9803101at2"/>
<dbReference type="Gene3D" id="3.30.1330.40">
    <property type="entry name" value="RutC-like"/>
    <property type="match status" value="1"/>
</dbReference>
<protein>
    <submittedName>
        <fullName evidence="2">RidA family protein</fullName>
    </submittedName>
</protein>
<proteinExistence type="inferred from homology"/>
<evidence type="ECO:0000256" key="1">
    <source>
        <dbReference type="ARBA" id="ARBA00010552"/>
    </source>
</evidence>
<sequence>MNKTTLSDIDANQIKNEKKEVYNMKDYIKTNLPLAYSEAVKIDNTIYVAGQGPDSLDVSAEEQIRQTIKNIEKVLSNVGAGLEDIVKVTVILNYDKITPQMLEEIYKEYFKEPYPARTVFKSDIGFNIQIDAIAVKEN</sequence>
<dbReference type="EMBL" id="SKFG01000003">
    <property type="protein sequence ID" value="TCZ79357.1"/>
    <property type="molecule type" value="Genomic_DNA"/>
</dbReference>
<name>A0A4R4EI36_9BACL</name>
<reference evidence="2 3" key="1">
    <citation type="submission" date="2019-03" db="EMBL/GenBank/DDBJ databases">
        <authorList>
            <person name="Kim M.K.M."/>
        </authorList>
    </citation>
    <scope>NUCLEOTIDE SEQUENCE [LARGE SCALE GENOMIC DNA]</scope>
    <source>
        <strain evidence="2 3">18JY21-1</strain>
    </source>
</reference>
<dbReference type="PANTHER" id="PTHR11803">
    <property type="entry name" value="2-IMINOBUTANOATE/2-IMINOPROPANOATE DEAMINASE RIDA"/>
    <property type="match status" value="1"/>
</dbReference>
<gene>
    <name evidence="2" type="ORF">E0485_05715</name>
</gene>
<organism evidence="2 3">
    <name type="scientific">Paenibacillus albiflavus</name>
    <dbReference type="NCBI Taxonomy" id="2545760"/>
    <lineage>
        <taxon>Bacteria</taxon>
        <taxon>Bacillati</taxon>
        <taxon>Bacillota</taxon>
        <taxon>Bacilli</taxon>
        <taxon>Bacillales</taxon>
        <taxon>Paenibacillaceae</taxon>
        <taxon>Paenibacillus</taxon>
    </lineage>
</organism>
<comment type="caution">
    <text evidence="2">The sequence shown here is derived from an EMBL/GenBank/DDBJ whole genome shotgun (WGS) entry which is preliminary data.</text>
</comment>
<evidence type="ECO:0000313" key="2">
    <source>
        <dbReference type="EMBL" id="TCZ79357.1"/>
    </source>
</evidence>
<dbReference type="SUPFAM" id="SSF55298">
    <property type="entry name" value="YjgF-like"/>
    <property type="match status" value="1"/>
</dbReference>
<dbReference type="InterPro" id="IPR035959">
    <property type="entry name" value="RutC-like_sf"/>
</dbReference>
<keyword evidence="3" id="KW-1185">Reference proteome</keyword>
<accession>A0A4R4EI36</accession>
<dbReference type="Pfam" id="PF01042">
    <property type="entry name" value="Ribonuc_L-PSP"/>
    <property type="match status" value="1"/>
</dbReference>
<dbReference type="CDD" id="cd00448">
    <property type="entry name" value="YjgF_YER057c_UK114_family"/>
    <property type="match status" value="1"/>
</dbReference>
<evidence type="ECO:0000313" key="3">
    <source>
        <dbReference type="Proteomes" id="UP000295418"/>
    </source>
</evidence>